<evidence type="ECO:0000313" key="3">
    <source>
        <dbReference type="Proteomes" id="UP001586593"/>
    </source>
</evidence>
<feature type="compositionally biased region" description="Low complexity" evidence="1">
    <location>
        <begin position="21"/>
        <end position="34"/>
    </location>
</feature>
<feature type="region of interest" description="Disordered" evidence="1">
    <location>
        <begin position="89"/>
        <end position="108"/>
    </location>
</feature>
<dbReference type="Proteomes" id="UP001586593">
    <property type="component" value="Unassembled WGS sequence"/>
</dbReference>
<reference evidence="2 3" key="1">
    <citation type="journal article" date="2024" name="Commun. Biol.">
        <title>Comparative genomic analysis of thermophilic fungi reveals convergent evolutionary adaptations and gene losses.</title>
        <authorList>
            <person name="Steindorff A.S."/>
            <person name="Aguilar-Pontes M.V."/>
            <person name="Robinson A.J."/>
            <person name="Andreopoulos B."/>
            <person name="LaButti K."/>
            <person name="Kuo A."/>
            <person name="Mondo S."/>
            <person name="Riley R."/>
            <person name="Otillar R."/>
            <person name="Haridas S."/>
            <person name="Lipzen A."/>
            <person name="Grimwood J."/>
            <person name="Schmutz J."/>
            <person name="Clum A."/>
            <person name="Reid I.D."/>
            <person name="Moisan M.C."/>
            <person name="Butler G."/>
            <person name="Nguyen T.T.M."/>
            <person name="Dewar K."/>
            <person name="Conant G."/>
            <person name="Drula E."/>
            <person name="Henrissat B."/>
            <person name="Hansel C."/>
            <person name="Singer S."/>
            <person name="Hutchinson M.I."/>
            <person name="de Vries R.P."/>
            <person name="Natvig D.O."/>
            <person name="Powell A.J."/>
            <person name="Tsang A."/>
            <person name="Grigoriev I.V."/>
        </authorList>
    </citation>
    <scope>NUCLEOTIDE SEQUENCE [LARGE SCALE GENOMIC DNA]</scope>
    <source>
        <strain evidence="2 3">ATCC 24622</strain>
    </source>
</reference>
<organism evidence="2 3">
    <name type="scientific">Phialemonium thermophilum</name>
    <dbReference type="NCBI Taxonomy" id="223376"/>
    <lineage>
        <taxon>Eukaryota</taxon>
        <taxon>Fungi</taxon>
        <taxon>Dikarya</taxon>
        <taxon>Ascomycota</taxon>
        <taxon>Pezizomycotina</taxon>
        <taxon>Sordariomycetes</taxon>
        <taxon>Sordariomycetidae</taxon>
        <taxon>Cephalothecales</taxon>
        <taxon>Cephalothecaceae</taxon>
        <taxon>Phialemonium</taxon>
    </lineage>
</organism>
<sequence length="229" mass="25093">MAEKLDMGGTPPIPFSHITNSTEASRGAESSASELEQPAEMPPGGSRRPRTPRREVDLSSVLTAGEKNELSLLVSKITDRMQQQITRVFDATGVGDPQKNSPPSFWSKLPANLRDLSLSHREKENVNLVNTEPKEGPADADAAAPGTKKEKEALGLEELKKETLQYFRRWQTAVQRRVADISVKNTSASSRGQTFAAVSKKGNGSREASKPLGMVPQRRHFANRQTLGY</sequence>
<keyword evidence="3" id="KW-1185">Reference proteome</keyword>
<name>A0ABR3Y162_9PEZI</name>
<feature type="region of interest" description="Disordered" evidence="1">
    <location>
        <begin position="1"/>
        <end position="62"/>
    </location>
</feature>
<protein>
    <submittedName>
        <fullName evidence="2">Uncharacterized protein</fullName>
    </submittedName>
</protein>
<gene>
    <name evidence="2" type="ORF">VTK73DRAFT_3308</name>
</gene>
<feature type="region of interest" description="Disordered" evidence="1">
    <location>
        <begin position="127"/>
        <end position="148"/>
    </location>
</feature>
<dbReference type="EMBL" id="JAZHXJ010000020">
    <property type="protein sequence ID" value="KAL1881979.1"/>
    <property type="molecule type" value="Genomic_DNA"/>
</dbReference>
<feature type="region of interest" description="Disordered" evidence="1">
    <location>
        <begin position="189"/>
        <end position="215"/>
    </location>
</feature>
<evidence type="ECO:0000256" key="1">
    <source>
        <dbReference type="SAM" id="MobiDB-lite"/>
    </source>
</evidence>
<proteinExistence type="predicted"/>
<accession>A0ABR3Y162</accession>
<evidence type="ECO:0000313" key="2">
    <source>
        <dbReference type="EMBL" id="KAL1881979.1"/>
    </source>
</evidence>
<comment type="caution">
    <text evidence="2">The sequence shown here is derived from an EMBL/GenBank/DDBJ whole genome shotgun (WGS) entry which is preliminary data.</text>
</comment>